<protein>
    <submittedName>
        <fullName evidence="2">Nitroreductase family protein</fullName>
    </submittedName>
</protein>
<evidence type="ECO:0000259" key="1">
    <source>
        <dbReference type="Pfam" id="PF00881"/>
    </source>
</evidence>
<dbReference type="InterPro" id="IPR006311">
    <property type="entry name" value="TAT_signal"/>
</dbReference>
<sequence>MFRTLTLDRRRFLVLLGGATIATAMPPAFAWAAKASERLPLQPWSLPDLMPAAPHDAVAALVGAAILAPSHWNSQPWRFEHDDGQLRLVLDPARTLPGCDPDLRFAQMSLGAALENMLVAARAWGQQPTVQYLPWGLTSRPGAPLVAATVGWQPTEARRDGALFAAIAARRSNARTYEGRGITITERAALHSQVPEEIRLHWLEDKRGIARAANAVSDAVVASARDSRVRADHQAWLRESDGDARRRGDGVTAERLGYDGPLGWVAERGLRPGGHFRRWSLGWLGHETGELVRASGALALLTAPRRTDSTAIVAGQAYERLALKATSLGLAQQPLSAVTQSEAGRAGIARAFGVGNEEPLLLVRLGHARTVPASPRRAAALVTSWHRA</sequence>
<dbReference type="NCBIfam" id="NF047509">
    <property type="entry name" value="Rv3131_FMN_oxido"/>
    <property type="match status" value="1"/>
</dbReference>
<dbReference type="InterPro" id="IPR050627">
    <property type="entry name" value="Nitroreductase/BluB"/>
</dbReference>
<dbReference type="SUPFAM" id="SSF55469">
    <property type="entry name" value="FMN-dependent nitroreductase-like"/>
    <property type="match status" value="2"/>
</dbReference>
<dbReference type="PROSITE" id="PS51318">
    <property type="entry name" value="TAT"/>
    <property type="match status" value="1"/>
</dbReference>
<dbReference type="EMBL" id="JACRIW010000031">
    <property type="protein sequence ID" value="MBI5168608.1"/>
    <property type="molecule type" value="Genomic_DNA"/>
</dbReference>
<feature type="domain" description="Nitroreductase" evidence="1">
    <location>
        <begin position="197"/>
        <end position="367"/>
    </location>
</feature>
<dbReference type="Pfam" id="PF00881">
    <property type="entry name" value="Nitroreductase"/>
    <property type="match status" value="1"/>
</dbReference>
<dbReference type="InterPro" id="IPR000415">
    <property type="entry name" value="Nitroreductase-like"/>
</dbReference>
<dbReference type="PANTHER" id="PTHR23026:SF123">
    <property type="entry name" value="NAD(P)H NITROREDUCTASE RV3131-RELATED"/>
    <property type="match status" value="1"/>
</dbReference>
<dbReference type="Gene3D" id="3.40.109.10">
    <property type="entry name" value="NADH Oxidase"/>
    <property type="match status" value="1"/>
</dbReference>
<name>A0A933SDT6_UNCEI</name>
<dbReference type="InterPro" id="IPR029479">
    <property type="entry name" value="Nitroreductase"/>
</dbReference>
<organism evidence="2 3">
    <name type="scientific">Eiseniibacteriota bacterium</name>
    <dbReference type="NCBI Taxonomy" id="2212470"/>
    <lineage>
        <taxon>Bacteria</taxon>
        <taxon>Candidatus Eiseniibacteriota</taxon>
    </lineage>
</organism>
<dbReference type="GO" id="GO:0016491">
    <property type="term" value="F:oxidoreductase activity"/>
    <property type="evidence" value="ECO:0007669"/>
    <property type="project" value="InterPro"/>
</dbReference>
<dbReference type="PANTHER" id="PTHR23026">
    <property type="entry name" value="NADPH NITROREDUCTASE"/>
    <property type="match status" value="1"/>
</dbReference>
<accession>A0A933SDT6</accession>
<dbReference type="AlphaFoldDB" id="A0A933SDT6"/>
<reference evidence="2" key="1">
    <citation type="submission" date="2020-07" db="EMBL/GenBank/DDBJ databases">
        <title>Huge and variable diversity of episymbiotic CPR bacteria and DPANN archaea in groundwater ecosystems.</title>
        <authorList>
            <person name="He C.Y."/>
            <person name="Keren R."/>
            <person name="Whittaker M."/>
            <person name="Farag I.F."/>
            <person name="Doudna J."/>
            <person name="Cate J.H.D."/>
            <person name="Banfield J.F."/>
        </authorList>
    </citation>
    <scope>NUCLEOTIDE SEQUENCE</scope>
    <source>
        <strain evidence="2">NC_groundwater_1813_Pr3_B-0.1um_71_17</strain>
    </source>
</reference>
<dbReference type="Gene3D" id="3.40.109.30">
    <property type="entry name" value="putative nitroreductase (tm1586), domain 2"/>
    <property type="match status" value="1"/>
</dbReference>
<comment type="caution">
    <text evidence="2">The sequence shown here is derived from an EMBL/GenBank/DDBJ whole genome shotgun (WGS) entry which is preliminary data.</text>
</comment>
<dbReference type="Proteomes" id="UP000696931">
    <property type="component" value="Unassembled WGS sequence"/>
</dbReference>
<proteinExistence type="predicted"/>
<evidence type="ECO:0000313" key="2">
    <source>
        <dbReference type="EMBL" id="MBI5168608.1"/>
    </source>
</evidence>
<gene>
    <name evidence="2" type="ORF">HZA61_03880</name>
</gene>
<evidence type="ECO:0000313" key="3">
    <source>
        <dbReference type="Proteomes" id="UP000696931"/>
    </source>
</evidence>